<feature type="transmembrane region" description="Helical" evidence="9">
    <location>
        <begin position="98"/>
        <end position="123"/>
    </location>
</feature>
<dbReference type="PANTHER" id="PTHR43386">
    <property type="entry name" value="OLIGOPEPTIDE TRANSPORT SYSTEM PERMEASE PROTEIN APPC"/>
    <property type="match status" value="1"/>
</dbReference>
<dbReference type="PANTHER" id="PTHR43386:SF1">
    <property type="entry name" value="D,D-DIPEPTIDE TRANSPORT SYSTEM PERMEASE PROTEIN DDPC-RELATED"/>
    <property type="match status" value="1"/>
</dbReference>
<dbReference type="PROSITE" id="PS50928">
    <property type="entry name" value="ABC_TM1"/>
    <property type="match status" value="1"/>
</dbReference>
<evidence type="ECO:0000256" key="9">
    <source>
        <dbReference type="RuleBase" id="RU363032"/>
    </source>
</evidence>
<evidence type="ECO:0000256" key="5">
    <source>
        <dbReference type="ARBA" id="ARBA00022856"/>
    </source>
</evidence>
<feature type="domain" description="ABC transmembrane type-1" evidence="10">
    <location>
        <begin position="94"/>
        <end position="283"/>
    </location>
</feature>
<dbReference type="KEGG" id="mlo:mll9134"/>
<proteinExistence type="inferred from homology"/>
<feature type="transmembrane region" description="Helical" evidence="9">
    <location>
        <begin position="223"/>
        <end position="241"/>
    </location>
</feature>
<comment type="subcellular location">
    <subcellularLocation>
        <location evidence="1 9">Cell membrane</location>
        <topology evidence="1 9">Multi-pass membrane protein</topology>
    </subcellularLocation>
</comment>
<evidence type="ECO:0000256" key="1">
    <source>
        <dbReference type="ARBA" id="ARBA00004651"/>
    </source>
</evidence>
<dbReference type="InterPro" id="IPR025966">
    <property type="entry name" value="OppC_N"/>
</dbReference>
<dbReference type="Pfam" id="PF12911">
    <property type="entry name" value="OppC_N"/>
    <property type="match status" value="1"/>
</dbReference>
<dbReference type="GO" id="GO:0055085">
    <property type="term" value="P:transmembrane transport"/>
    <property type="evidence" value="ECO:0007669"/>
    <property type="project" value="InterPro"/>
</dbReference>
<dbReference type="SUPFAM" id="SSF161098">
    <property type="entry name" value="MetI-like"/>
    <property type="match status" value="1"/>
</dbReference>
<dbReference type="HOGENOM" id="CLU_028518_1_1_5"/>
<protein>
    <submittedName>
        <fullName evidence="11">Dipeptide transport system permease protein</fullName>
    </submittedName>
</protein>
<dbReference type="GO" id="GO:0005886">
    <property type="term" value="C:plasma membrane"/>
    <property type="evidence" value="ECO:0007669"/>
    <property type="project" value="UniProtKB-SubCell"/>
</dbReference>
<evidence type="ECO:0000256" key="3">
    <source>
        <dbReference type="ARBA" id="ARBA00022475"/>
    </source>
</evidence>
<geneLocation type="plasmid" evidence="11 12">
    <name>pMLa</name>
</geneLocation>
<comment type="similarity">
    <text evidence="9">Belongs to the binding-protein-dependent transport system permease family.</text>
</comment>
<keyword evidence="8 9" id="KW-0472">Membrane</keyword>
<evidence type="ECO:0000256" key="4">
    <source>
        <dbReference type="ARBA" id="ARBA00022692"/>
    </source>
</evidence>
<keyword evidence="3" id="KW-1003">Cell membrane</keyword>
<evidence type="ECO:0000256" key="7">
    <source>
        <dbReference type="ARBA" id="ARBA00022989"/>
    </source>
</evidence>
<dbReference type="Gene3D" id="1.10.3720.10">
    <property type="entry name" value="MetI-like"/>
    <property type="match status" value="1"/>
</dbReference>
<evidence type="ECO:0000256" key="2">
    <source>
        <dbReference type="ARBA" id="ARBA00022448"/>
    </source>
</evidence>
<dbReference type="Pfam" id="PF00528">
    <property type="entry name" value="BPD_transp_1"/>
    <property type="match status" value="1"/>
</dbReference>
<dbReference type="InterPro" id="IPR050366">
    <property type="entry name" value="BP-dependent_transpt_permease"/>
</dbReference>
<dbReference type="InterPro" id="IPR035906">
    <property type="entry name" value="MetI-like_sf"/>
</dbReference>
<sequence>MMAELETLAPESLRLSNAYQNWYRFSRNPTAVIGAAIVILTILAAIFAPYITPHPEHVGAAVNFRARHLPPSAEYWFGSDNVGRDIFTRVIFGARISLLLALVVLGTAVPFGTGLGLLAGYFGGWVEAVIMRLTDIALAIPPLVMALAVAAVLSPDLINSMLAIAGLWWTWHTRLIYSIARQLRSQEFVEAAETLGASKFHILFREILPNCVSALAVKTSLDCGFVILVGASLSFLGLGIQPPTPDLGTMVSQGSAFLPDYWWESVLPGFAILFIALGFNLLGDGLRDLFDVQEVK</sequence>
<name>Q982C8_RHILO</name>
<dbReference type="GO" id="GO:0015833">
    <property type="term" value="P:peptide transport"/>
    <property type="evidence" value="ECO:0007669"/>
    <property type="project" value="UniProtKB-KW"/>
</dbReference>
<evidence type="ECO:0000256" key="6">
    <source>
        <dbReference type="ARBA" id="ARBA00022927"/>
    </source>
</evidence>
<dbReference type="CDD" id="cd06261">
    <property type="entry name" value="TM_PBP2"/>
    <property type="match status" value="1"/>
</dbReference>
<accession>Q982C8</accession>
<keyword evidence="6" id="KW-0653">Protein transport</keyword>
<evidence type="ECO:0000259" key="10">
    <source>
        <dbReference type="PROSITE" id="PS50928"/>
    </source>
</evidence>
<dbReference type="EMBL" id="BA000013">
    <property type="protein sequence ID" value="BAB54531.1"/>
    <property type="molecule type" value="Genomic_DNA"/>
</dbReference>
<keyword evidence="5" id="KW-0571">Peptide transport</keyword>
<evidence type="ECO:0000313" key="12">
    <source>
        <dbReference type="Proteomes" id="UP000000552"/>
    </source>
</evidence>
<dbReference type="GO" id="GO:0015031">
    <property type="term" value="P:protein transport"/>
    <property type="evidence" value="ECO:0007669"/>
    <property type="project" value="UniProtKB-KW"/>
</dbReference>
<keyword evidence="2 9" id="KW-0813">Transport</keyword>
<evidence type="ECO:0000313" key="11">
    <source>
        <dbReference type="EMBL" id="BAB54531.1"/>
    </source>
</evidence>
<evidence type="ECO:0000256" key="8">
    <source>
        <dbReference type="ARBA" id="ARBA00023136"/>
    </source>
</evidence>
<reference evidence="11 12" key="1">
    <citation type="journal article" date="2000" name="DNA Res.">
        <title>Complete genome structure of the nitrogen-fixing symbiotic bacterium Mesorhizobium loti.</title>
        <authorList>
            <person name="Kaneko T."/>
            <person name="Nakamura Y."/>
            <person name="Sato S."/>
            <person name="Asamizu E."/>
            <person name="Kato T."/>
            <person name="Sasamoto S."/>
            <person name="Watanabe A."/>
            <person name="Idesawa K."/>
            <person name="Ishikawa A."/>
            <person name="Kawashima K."/>
            <person name="Kimura T."/>
            <person name="Kishida Y."/>
            <person name="Kiyokawa C."/>
            <person name="Kohara M."/>
            <person name="Matsumoto M."/>
            <person name="Matsuno A."/>
            <person name="Mochizuki Y."/>
            <person name="Nakayama S."/>
            <person name="Nakazaki N."/>
            <person name="Shimpo S."/>
            <person name="Sugimoto M."/>
            <person name="Takeuchi C."/>
            <person name="Yamada M."/>
            <person name="Tabata S."/>
        </authorList>
    </citation>
    <scope>NUCLEOTIDE SEQUENCE [LARGE SCALE GENOMIC DNA]</scope>
    <source>
        <strain evidence="12">LMG 29417 / CECT 9101 / MAFF 303099</strain>
        <plasmid evidence="11 12">pMLa</plasmid>
    </source>
</reference>
<dbReference type="InterPro" id="IPR000515">
    <property type="entry name" value="MetI-like"/>
</dbReference>
<organism evidence="11 12">
    <name type="scientific">Mesorhizobium japonicum (strain LMG 29417 / CECT 9101 / MAFF 303099)</name>
    <name type="common">Mesorhizobium loti (strain MAFF 303099)</name>
    <dbReference type="NCBI Taxonomy" id="266835"/>
    <lineage>
        <taxon>Bacteria</taxon>
        <taxon>Pseudomonadati</taxon>
        <taxon>Pseudomonadota</taxon>
        <taxon>Alphaproteobacteria</taxon>
        <taxon>Hyphomicrobiales</taxon>
        <taxon>Phyllobacteriaceae</taxon>
        <taxon>Mesorhizobium</taxon>
    </lineage>
</organism>
<dbReference type="Proteomes" id="UP000000552">
    <property type="component" value="Plasmid pMLa"/>
</dbReference>
<gene>
    <name evidence="11" type="ordered locus">mll9134</name>
</gene>
<keyword evidence="11" id="KW-0614">Plasmid</keyword>
<dbReference type="AlphaFoldDB" id="Q982C8"/>
<feature type="transmembrane region" description="Helical" evidence="9">
    <location>
        <begin position="261"/>
        <end position="282"/>
    </location>
</feature>
<feature type="transmembrane region" description="Helical" evidence="9">
    <location>
        <begin position="31"/>
        <end position="51"/>
    </location>
</feature>
<feature type="transmembrane region" description="Helical" evidence="9">
    <location>
        <begin position="143"/>
        <end position="171"/>
    </location>
</feature>
<keyword evidence="4 9" id="KW-0812">Transmembrane</keyword>
<keyword evidence="7 9" id="KW-1133">Transmembrane helix</keyword>